<name>A0A1L7X7Q9_9HELO</name>
<feature type="compositionally biased region" description="Polar residues" evidence="1">
    <location>
        <begin position="706"/>
        <end position="720"/>
    </location>
</feature>
<feature type="region of interest" description="Disordered" evidence="1">
    <location>
        <begin position="706"/>
        <end position="725"/>
    </location>
</feature>
<evidence type="ECO:0000313" key="2">
    <source>
        <dbReference type="EMBL" id="CZR61059.1"/>
    </source>
</evidence>
<feature type="compositionally biased region" description="Polar residues" evidence="1">
    <location>
        <begin position="281"/>
        <end position="305"/>
    </location>
</feature>
<feature type="compositionally biased region" description="Low complexity" evidence="1">
    <location>
        <begin position="555"/>
        <end position="576"/>
    </location>
</feature>
<evidence type="ECO:0000256" key="1">
    <source>
        <dbReference type="SAM" id="MobiDB-lite"/>
    </source>
</evidence>
<feature type="region of interest" description="Disordered" evidence="1">
    <location>
        <begin position="734"/>
        <end position="822"/>
    </location>
</feature>
<dbReference type="EMBL" id="FJOG01000017">
    <property type="protein sequence ID" value="CZR61059.1"/>
    <property type="molecule type" value="Genomic_DNA"/>
</dbReference>
<feature type="compositionally biased region" description="Polar residues" evidence="1">
    <location>
        <begin position="397"/>
        <end position="422"/>
    </location>
</feature>
<keyword evidence="3" id="KW-1185">Reference proteome</keyword>
<organism evidence="2 3">
    <name type="scientific">Phialocephala subalpina</name>
    <dbReference type="NCBI Taxonomy" id="576137"/>
    <lineage>
        <taxon>Eukaryota</taxon>
        <taxon>Fungi</taxon>
        <taxon>Dikarya</taxon>
        <taxon>Ascomycota</taxon>
        <taxon>Pezizomycotina</taxon>
        <taxon>Leotiomycetes</taxon>
        <taxon>Helotiales</taxon>
        <taxon>Mollisiaceae</taxon>
        <taxon>Phialocephala</taxon>
        <taxon>Phialocephala fortinii species complex</taxon>
    </lineage>
</organism>
<feature type="region of interest" description="Disordered" evidence="1">
    <location>
        <begin position="281"/>
        <end position="341"/>
    </location>
</feature>
<reference evidence="2 3" key="1">
    <citation type="submission" date="2016-03" db="EMBL/GenBank/DDBJ databases">
        <authorList>
            <person name="Ploux O."/>
        </authorList>
    </citation>
    <scope>NUCLEOTIDE SEQUENCE [LARGE SCALE GENOMIC DNA]</scope>
    <source>
        <strain evidence="2 3">UAMH 11012</strain>
    </source>
</reference>
<feature type="compositionally biased region" description="Low complexity" evidence="1">
    <location>
        <begin position="636"/>
        <end position="650"/>
    </location>
</feature>
<feature type="region of interest" description="Disordered" evidence="1">
    <location>
        <begin position="397"/>
        <end position="518"/>
    </location>
</feature>
<dbReference type="Proteomes" id="UP000184330">
    <property type="component" value="Unassembled WGS sequence"/>
</dbReference>
<accession>A0A1L7X7Q9</accession>
<gene>
    <name evidence="2" type="ORF">PAC_10955</name>
</gene>
<feature type="compositionally biased region" description="Polar residues" evidence="1">
    <location>
        <begin position="430"/>
        <end position="445"/>
    </location>
</feature>
<feature type="compositionally biased region" description="Gly residues" evidence="1">
    <location>
        <begin position="800"/>
        <end position="822"/>
    </location>
</feature>
<feature type="compositionally biased region" description="Pro residues" evidence="1">
    <location>
        <begin position="786"/>
        <end position="795"/>
    </location>
</feature>
<proteinExistence type="predicted"/>
<feature type="region of interest" description="Disordered" evidence="1">
    <location>
        <begin position="537"/>
        <end position="651"/>
    </location>
</feature>
<dbReference type="AlphaFoldDB" id="A0A1L7X7Q9"/>
<feature type="compositionally biased region" description="Polar residues" evidence="1">
    <location>
        <begin position="313"/>
        <end position="332"/>
    </location>
</feature>
<evidence type="ECO:0000313" key="3">
    <source>
        <dbReference type="Proteomes" id="UP000184330"/>
    </source>
</evidence>
<protein>
    <submittedName>
        <fullName evidence="2">Uncharacterized protein</fullName>
    </submittedName>
</protein>
<sequence>MVSNMRSQGGPISQDRPPALPVGWQAKWICEENDFVFIHIATGYSQRENPHQVRPTIPSLQEAAARNARTIVGHDVTIERASLVQDEDVSTQQHMLVPSTCFARLATDLLADVHSSKPEPGPVRPSPFDMWRDVREWYDTQAWEQREALLNSRPLHQAMDNFLDQWDGRRYATPRRSGANLSDIMRTWFEAETSEHQTRIGQQLDGLLFFDPPIHQFINGGPESWARQRYAAPQKSRANQLADASSDILQGQNALIQNKWRNPILVMQVQVSSGQGLFAQQSTLPSQQGPSGSATVSSQTEQSNIDVEASRNDGPQETSSDPSSLRQQTKNDAVTAGVNHTRRAQEVTSTLNDMLNGLQERQPNSPAEQNYSFLATQPALASTISLLDQYAGNANATTLTSDQEKQNTATTKTGHMTSSEPNLNFDLSMIRNTPSRPQTALLSSPFNPPPRHSPTSWLSENPLSPGTPHRTDTAQRQLPRSILSPYLRGQNTSHSRNQSHTQYGPHRPNYDAEAEARSQAGQTMMVNGQEHICGTQWNGLTTAPKRPEINTARPTSQGRGYYQSQQYHQSSTTTGGDMRASSSSNPVTQQQEISSSQPTTAQNDQNEQADTTIGGDMGASSTSNPVVEQQGTNSRAATTQNDQNNQAAANMEGSTREFLPTNLVVRLPPASNSQSASSHTLTHSTLAGMRTSTPLAPMFNQHLLQPETTSRSTPTCSNPSIPAHSIPSWAQMVSQQPPQQVQDQMRVQQHMEARRQGQQGHTQPQALGRGQPTGRGQGVPGAPRGPRYPGPPPPFHVYRGRGGGGHMYRGGRGGGSYRGRGR</sequence>
<feature type="compositionally biased region" description="Polar residues" evidence="1">
    <location>
        <begin position="619"/>
        <end position="635"/>
    </location>
</feature>
<feature type="compositionally biased region" description="Polar residues" evidence="1">
    <location>
        <begin position="453"/>
        <end position="464"/>
    </location>
</feature>
<dbReference type="OrthoDB" id="10605788at2759"/>
<feature type="compositionally biased region" description="Polar residues" evidence="1">
    <location>
        <begin position="756"/>
        <end position="765"/>
    </location>
</feature>
<feature type="compositionally biased region" description="Low complexity" evidence="1">
    <location>
        <begin position="734"/>
        <end position="748"/>
    </location>
</feature>
<feature type="compositionally biased region" description="Polar residues" evidence="1">
    <location>
        <begin position="580"/>
        <end position="611"/>
    </location>
</feature>
<feature type="compositionally biased region" description="Polar residues" evidence="1">
    <location>
        <begin position="489"/>
        <end position="502"/>
    </location>
</feature>